<feature type="transmembrane region" description="Helical" evidence="1">
    <location>
        <begin position="42"/>
        <end position="64"/>
    </location>
</feature>
<feature type="transmembrane region" description="Helical" evidence="1">
    <location>
        <begin position="71"/>
        <end position="93"/>
    </location>
</feature>
<dbReference type="EMBL" id="HBGE01102233">
    <property type="protein sequence ID" value="CAD9184149.1"/>
    <property type="molecule type" value="Transcribed_RNA"/>
</dbReference>
<gene>
    <name evidence="2" type="ORF">ACAT0790_LOCUS60921</name>
</gene>
<feature type="transmembrane region" description="Helical" evidence="1">
    <location>
        <begin position="113"/>
        <end position="134"/>
    </location>
</feature>
<reference evidence="2" key="1">
    <citation type="submission" date="2021-01" db="EMBL/GenBank/DDBJ databases">
        <authorList>
            <person name="Corre E."/>
            <person name="Pelletier E."/>
            <person name="Niang G."/>
            <person name="Scheremetjew M."/>
            <person name="Finn R."/>
            <person name="Kale V."/>
            <person name="Holt S."/>
            <person name="Cochrane G."/>
            <person name="Meng A."/>
            <person name="Brown T."/>
            <person name="Cohen L."/>
        </authorList>
    </citation>
    <scope>NUCLEOTIDE SEQUENCE</scope>
    <source>
        <strain evidence="2">OF101</strain>
    </source>
</reference>
<organism evidence="2">
    <name type="scientific">Alexandrium catenella</name>
    <name type="common">Red tide dinoflagellate</name>
    <name type="synonym">Gonyaulax catenella</name>
    <dbReference type="NCBI Taxonomy" id="2925"/>
    <lineage>
        <taxon>Eukaryota</taxon>
        <taxon>Sar</taxon>
        <taxon>Alveolata</taxon>
        <taxon>Dinophyceae</taxon>
        <taxon>Gonyaulacales</taxon>
        <taxon>Pyrocystaceae</taxon>
        <taxon>Alexandrium</taxon>
    </lineage>
</organism>
<protein>
    <submittedName>
        <fullName evidence="2">Uncharacterized protein</fullName>
    </submittedName>
</protein>
<feature type="transmembrane region" description="Helical" evidence="1">
    <location>
        <begin position="286"/>
        <end position="307"/>
    </location>
</feature>
<keyword evidence="1" id="KW-0472">Membrane</keyword>
<feature type="transmembrane region" description="Helical" evidence="1">
    <location>
        <begin position="146"/>
        <end position="163"/>
    </location>
</feature>
<feature type="transmembrane region" description="Helical" evidence="1">
    <location>
        <begin position="205"/>
        <end position="228"/>
    </location>
</feature>
<feature type="transmembrane region" description="Helical" evidence="1">
    <location>
        <begin position="248"/>
        <end position="265"/>
    </location>
</feature>
<evidence type="ECO:0000256" key="1">
    <source>
        <dbReference type="SAM" id="Phobius"/>
    </source>
</evidence>
<evidence type="ECO:0000313" key="2">
    <source>
        <dbReference type="EMBL" id="CAD9184149.1"/>
    </source>
</evidence>
<dbReference type="AlphaFoldDB" id="A0A7S1WRR3"/>
<name>A0A7S1WRR3_ALECA</name>
<feature type="transmembrane region" description="Helical" evidence="1">
    <location>
        <begin position="327"/>
        <end position="344"/>
    </location>
</feature>
<keyword evidence="1" id="KW-0812">Transmembrane</keyword>
<sequence length="536" mass="59710">MSFDALGLFTWLWAQVMLLQVAKLTHPLRADGAPHLSDLGLLGALSLCIWPAVMGLSCLLAFLVPARAWSTLQLVLVSLTVLWFTGSFSNHVFMDMAVCVAVLVTFSRDRARWVGQAAAAIRAFLIALYFVTALHKMNSDWGKPRNSCCTLFVGGILALGPLRGLQPLAHLVMDIAPRLATATELGLPALLLWKRFDRVTAVFGSVFHLAICQMLSPMSVFPFSLLMAPPYVFLIPDRAVALSQLLRPWAPCLVVGYAVACMLWTPIMADDLPPGAAPFEYPPYGVWAAGVAWCSLVYLGLIAAAVWPFKQGYPVRAHSVLPTLRGRMLAVVVLLFGLTPYFGIRNHPALAMFSNLRTEGGRGNHLFLGDDFDFLGWQRDYVTVLSTDIPALQLAQVDLAPLFTPATKQALNSTGVEQEFWITPPLSAWPHPPTREFRPYSMPFLELRRRVAPLRRKGVKSGRVSYTRTIARARLTMPWLWNYLGVKNLVADQVRPNITYDLAEGRDPELEQELPWWLAPVARFRTFDVDYSPCRH</sequence>
<accession>A0A7S1WRR3</accession>
<proteinExistence type="predicted"/>
<keyword evidence="1" id="KW-1133">Transmembrane helix</keyword>